<evidence type="ECO:0000313" key="2">
    <source>
        <dbReference type="Proteomes" id="UP001165065"/>
    </source>
</evidence>
<protein>
    <submittedName>
        <fullName evidence="1">Uncharacterized protein</fullName>
    </submittedName>
</protein>
<dbReference type="EMBL" id="BRYA01001503">
    <property type="protein sequence ID" value="GMI44844.1"/>
    <property type="molecule type" value="Genomic_DNA"/>
</dbReference>
<evidence type="ECO:0000313" key="1">
    <source>
        <dbReference type="EMBL" id="GMI44844.1"/>
    </source>
</evidence>
<dbReference type="AlphaFoldDB" id="A0A9W7LBT8"/>
<accession>A0A9W7LBT8</accession>
<proteinExistence type="predicted"/>
<feature type="non-terminal residue" evidence="1">
    <location>
        <position position="1"/>
    </location>
</feature>
<dbReference type="Proteomes" id="UP001165065">
    <property type="component" value="Unassembled WGS sequence"/>
</dbReference>
<name>A0A9W7LBT8_9STRA</name>
<sequence length="307" mass="32188">MNKMRNSDGLVNMVKASTTCSSTRSIQDEVTHQSRLKMNKQEQDILPRDDARFSRPKVVGACENACPVDTVTLSTLIAGLEEADERQKKVGREAPVPGRGVSVLDVDLQRQISQHPAADAVQAALEQINAVQAAPECTNDAVQTTITYPHTTKAEVQHAAAVKAASSVSTGGVQGPFSLNANRMREQGTPGVKELASATSVCKANHVVTSEVKKGLGAAIPPPVADETVVNYLCEVEHAAAVKTASSVSTGGVPESFSLNAHRMREEGTSGVKELASATSVCKHPAADAVQAVLEQTNAVQAAAECT</sequence>
<comment type="caution">
    <text evidence="1">The sequence shown here is derived from an EMBL/GenBank/DDBJ whole genome shotgun (WGS) entry which is preliminary data.</text>
</comment>
<keyword evidence="2" id="KW-1185">Reference proteome</keyword>
<reference evidence="2" key="1">
    <citation type="journal article" date="2023" name="Commun. Biol.">
        <title>Genome analysis of Parmales, the sister group of diatoms, reveals the evolutionary specialization of diatoms from phago-mixotrophs to photoautotrophs.</title>
        <authorList>
            <person name="Ban H."/>
            <person name="Sato S."/>
            <person name="Yoshikawa S."/>
            <person name="Yamada K."/>
            <person name="Nakamura Y."/>
            <person name="Ichinomiya M."/>
            <person name="Sato N."/>
            <person name="Blanc-Mathieu R."/>
            <person name="Endo H."/>
            <person name="Kuwata A."/>
            <person name="Ogata H."/>
        </authorList>
    </citation>
    <scope>NUCLEOTIDE SEQUENCE [LARGE SCALE GENOMIC DNA]</scope>
</reference>
<gene>
    <name evidence="1" type="ORF">TrCOL_g7190</name>
</gene>
<organism evidence="1 2">
    <name type="scientific">Triparma columacea</name>
    <dbReference type="NCBI Taxonomy" id="722753"/>
    <lineage>
        <taxon>Eukaryota</taxon>
        <taxon>Sar</taxon>
        <taxon>Stramenopiles</taxon>
        <taxon>Ochrophyta</taxon>
        <taxon>Bolidophyceae</taxon>
        <taxon>Parmales</taxon>
        <taxon>Triparmaceae</taxon>
        <taxon>Triparma</taxon>
    </lineage>
</organism>